<keyword evidence="2" id="KW-1185">Reference proteome</keyword>
<sequence>MDYVHMLARPASRTGFISYPPFMKHRLCLVFSTSISKLLFLALSSECRTTGAYASRACFQQSPKWNCQRILTFCRLMFMRNYRSLSIPFAEKKHNYVKIEIFERSQSYKEKVGKRRTFVLIQFVISHIEYQAYIRIGVVLATYYVQQTSFDLERYYC</sequence>
<accession>A0AA36H9B3</accession>
<dbReference type="AlphaFoldDB" id="A0AA36H9B3"/>
<evidence type="ECO:0000313" key="1">
    <source>
        <dbReference type="EMBL" id="CAJ0606474.1"/>
    </source>
</evidence>
<proteinExistence type="predicted"/>
<evidence type="ECO:0000313" key="2">
    <source>
        <dbReference type="Proteomes" id="UP001176961"/>
    </source>
</evidence>
<gene>
    <name evidence="1" type="ORF">CYNAS_LOCUS18457</name>
</gene>
<reference evidence="1" key="1">
    <citation type="submission" date="2023-07" db="EMBL/GenBank/DDBJ databases">
        <authorList>
            <consortium name="CYATHOMIX"/>
        </authorList>
    </citation>
    <scope>NUCLEOTIDE SEQUENCE</scope>
    <source>
        <strain evidence="1">N/A</strain>
    </source>
</reference>
<comment type="caution">
    <text evidence="1">The sequence shown here is derived from an EMBL/GenBank/DDBJ whole genome shotgun (WGS) entry which is preliminary data.</text>
</comment>
<dbReference type="EMBL" id="CATQJL010000316">
    <property type="protein sequence ID" value="CAJ0606474.1"/>
    <property type="molecule type" value="Genomic_DNA"/>
</dbReference>
<protein>
    <submittedName>
        <fullName evidence="1">Uncharacterized protein</fullName>
    </submittedName>
</protein>
<dbReference type="Proteomes" id="UP001176961">
    <property type="component" value="Unassembled WGS sequence"/>
</dbReference>
<name>A0AA36H9B3_CYLNA</name>
<organism evidence="1 2">
    <name type="scientific">Cylicocyclus nassatus</name>
    <name type="common">Nematode worm</name>
    <dbReference type="NCBI Taxonomy" id="53992"/>
    <lineage>
        <taxon>Eukaryota</taxon>
        <taxon>Metazoa</taxon>
        <taxon>Ecdysozoa</taxon>
        <taxon>Nematoda</taxon>
        <taxon>Chromadorea</taxon>
        <taxon>Rhabditida</taxon>
        <taxon>Rhabditina</taxon>
        <taxon>Rhabditomorpha</taxon>
        <taxon>Strongyloidea</taxon>
        <taxon>Strongylidae</taxon>
        <taxon>Cylicocyclus</taxon>
    </lineage>
</organism>